<dbReference type="InterPro" id="IPR017441">
    <property type="entry name" value="Protein_kinase_ATP_BS"/>
</dbReference>
<evidence type="ECO:0000256" key="9">
    <source>
        <dbReference type="SAM" id="Phobius"/>
    </source>
</evidence>
<dbReference type="Pfam" id="PF07714">
    <property type="entry name" value="PK_Tyr_Ser-Thr"/>
    <property type="match status" value="2"/>
</dbReference>
<dbReference type="PANTHER" id="PTHR26392">
    <property type="entry name" value="MITOGEN-ACTIVATED PROTEIN KINASE KINASE KINASE 7-RELATED"/>
    <property type="match status" value="1"/>
</dbReference>
<dbReference type="InterPro" id="IPR000719">
    <property type="entry name" value="Prot_kinase_dom"/>
</dbReference>
<dbReference type="SMART" id="SM00220">
    <property type="entry name" value="S_TKc"/>
    <property type="match status" value="2"/>
</dbReference>
<dbReference type="GO" id="GO:0004713">
    <property type="term" value="F:protein tyrosine kinase activity"/>
    <property type="evidence" value="ECO:0007669"/>
    <property type="project" value="UniProtKB-KW"/>
</dbReference>
<organism evidence="11 12">
    <name type="scientific">Pocillopora meandrina</name>
    <dbReference type="NCBI Taxonomy" id="46732"/>
    <lineage>
        <taxon>Eukaryota</taxon>
        <taxon>Metazoa</taxon>
        <taxon>Cnidaria</taxon>
        <taxon>Anthozoa</taxon>
        <taxon>Hexacorallia</taxon>
        <taxon>Scleractinia</taxon>
        <taxon>Astrocoeniina</taxon>
        <taxon>Pocilloporidae</taxon>
        <taxon>Pocillopora</taxon>
    </lineage>
</organism>
<evidence type="ECO:0000313" key="12">
    <source>
        <dbReference type="Proteomes" id="UP001159428"/>
    </source>
</evidence>
<dbReference type="PROSITE" id="PS00108">
    <property type="entry name" value="PROTEIN_KINASE_ST"/>
    <property type="match status" value="1"/>
</dbReference>
<dbReference type="Gene3D" id="3.40.50.300">
    <property type="entry name" value="P-loop containing nucleotide triphosphate hydrolases"/>
    <property type="match status" value="1"/>
</dbReference>
<dbReference type="InterPro" id="IPR008271">
    <property type="entry name" value="Ser/Thr_kinase_AS"/>
</dbReference>
<feature type="transmembrane region" description="Helical" evidence="9">
    <location>
        <begin position="376"/>
        <end position="399"/>
    </location>
</feature>
<gene>
    <name evidence="11" type="ORF">PMEA_00035567</name>
</gene>
<accession>A0AAU9Y0D0</accession>
<evidence type="ECO:0000313" key="11">
    <source>
        <dbReference type="EMBL" id="CAH3163369.1"/>
    </source>
</evidence>
<evidence type="ECO:0000256" key="2">
    <source>
        <dbReference type="ARBA" id="ARBA00022527"/>
    </source>
</evidence>
<dbReference type="PROSITE" id="PS00107">
    <property type="entry name" value="PROTEIN_KINASE_ATP"/>
    <property type="match status" value="2"/>
</dbReference>
<comment type="caution">
    <text evidence="11">The sequence shown here is derived from an EMBL/GenBank/DDBJ whole genome shotgun (WGS) entry which is preliminary data.</text>
</comment>
<evidence type="ECO:0000256" key="1">
    <source>
        <dbReference type="ARBA" id="ARBA00008171"/>
    </source>
</evidence>
<dbReference type="EMBL" id="CALNXJ010000092">
    <property type="protein sequence ID" value="CAH3163369.1"/>
    <property type="molecule type" value="Genomic_DNA"/>
</dbReference>
<dbReference type="InterPro" id="IPR011009">
    <property type="entry name" value="Kinase-like_dom_sf"/>
</dbReference>
<dbReference type="Proteomes" id="UP001159428">
    <property type="component" value="Unassembled WGS sequence"/>
</dbReference>
<evidence type="ECO:0000256" key="7">
    <source>
        <dbReference type="ARBA" id="ARBA00023137"/>
    </source>
</evidence>
<keyword evidence="3" id="KW-0808">Transferase</keyword>
<proteinExistence type="inferred from homology"/>
<feature type="domain" description="Protein kinase" evidence="10">
    <location>
        <begin position="89"/>
        <end position="368"/>
    </location>
</feature>
<dbReference type="GO" id="GO:0005524">
    <property type="term" value="F:ATP binding"/>
    <property type="evidence" value="ECO:0007669"/>
    <property type="project" value="UniProtKB-UniRule"/>
</dbReference>
<dbReference type="SUPFAM" id="SSF56112">
    <property type="entry name" value="Protein kinase-like (PK-like)"/>
    <property type="match status" value="2"/>
</dbReference>
<dbReference type="InterPro" id="IPR001245">
    <property type="entry name" value="Ser-Thr/Tyr_kinase_cat_dom"/>
</dbReference>
<keyword evidence="6 8" id="KW-0067">ATP-binding</keyword>
<dbReference type="PANTHER" id="PTHR26392:SF92">
    <property type="entry name" value="PROTEIN KINASE DOMAIN-CONTAINING PROTEIN"/>
    <property type="match status" value="1"/>
</dbReference>
<dbReference type="Gene3D" id="3.30.200.20">
    <property type="entry name" value="Phosphorylase Kinase, domain 1"/>
    <property type="match status" value="1"/>
</dbReference>
<dbReference type="CDD" id="cd00192">
    <property type="entry name" value="PTKc"/>
    <property type="match status" value="1"/>
</dbReference>
<dbReference type="GO" id="GO:0004674">
    <property type="term" value="F:protein serine/threonine kinase activity"/>
    <property type="evidence" value="ECO:0007669"/>
    <property type="project" value="UniProtKB-KW"/>
</dbReference>
<keyword evidence="12" id="KW-1185">Reference proteome</keyword>
<feature type="non-terminal residue" evidence="11">
    <location>
        <position position="1"/>
    </location>
</feature>
<feature type="domain" description="Protein kinase" evidence="10">
    <location>
        <begin position="1100"/>
        <end position="1375"/>
    </location>
</feature>
<dbReference type="InterPro" id="IPR027417">
    <property type="entry name" value="P-loop_NTPase"/>
</dbReference>
<keyword evidence="9" id="KW-1133">Transmembrane helix</keyword>
<dbReference type="PROSITE" id="PS00109">
    <property type="entry name" value="PROTEIN_KINASE_TYR"/>
    <property type="match status" value="1"/>
</dbReference>
<evidence type="ECO:0000256" key="6">
    <source>
        <dbReference type="ARBA" id="ARBA00022840"/>
    </source>
</evidence>
<dbReference type="PROSITE" id="PS50011">
    <property type="entry name" value="PROTEIN_KINASE_DOM"/>
    <property type="match status" value="2"/>
</dbReference>
<keyword evidence="7" id="KW-0829">Tyrosine-protein kinase</keyword>
<sequence length="1375" mass="157152">LSKTDGRESLTEYLSITAGLAVIAIFALFIKRYMAKRSRGQTNQRTPLTLSITRVSLRSQATCNEFFPNGACNVSSSGDPEWEIPRARLNVEKVIGRGAFGVVSRGLAFDLPGKPGWTVVAVKSVQDDASEKEKADLLSEMSLLKHLDPHPHVIRLYGCVTTEARPLVVVEYAQYGDLLGYLRKSRGVRDNYYSDPSVEPRTSLTSKQLLRFAWQISDGMDYLSKKKIIHRDLAARNVLVGDEDVCKITDFGMARDVWAEDIYVRTHEGRLPIKWTAPEALFGSGAYTTRSDVWSFGVVMYEIFTVGGDPFPGVYMRDIPAMLKNEYRMPRPKFVSAKLFKIMMECWKTDPLKRPDFECLRSRIHSMTRDEEQMGWLWFVLLYLSPILIPLFCFCYYWYFICNTLTRVNGDTLAVNVVDKIDNSTKDEIRGIKAPGIPCKGLKTLDETKTGVEAASKTSINNTRRKADQVLSTLSEAKIEDERKRSLLLDEFRKAQDFLSQLNENRSLPLLQVNITEILEEMKQHISQLEQKEYYILVAGEASAGKSSLINLILGERLLPSSSLSTTSTLCELKYGEERKIVAHLKDTDSKTGLTSTIFLENPTESSGKSYLQQISPFVHVKGADRGKGTIYKKVEIFWPHQLLKKGVTIIDSPGVGESEVMDEVVTEYLPQAFGFIYVINSANAGGVQKDRLVSLLSELGKISRERQEEFPSKCALFVCNKWDQIPEDEADDVKAHIKTKLKEWWPDLIPESQITYISVKNALGAQSRGKIKTDFITLMKWIRIFVLKCIEQRLGIHWRWLDFVFYQLICQTKMVTMNATRDHKKVNKNMTTILYRLEVLERQQTQLIDRIRIDMTAQANEVETKLCEFLNSEDLGTQFIYRFYGSAPSVSELDEELQVILQQWEDKNHVFANAFSLPLQRFLEQHNLAKMQILNLQRDISEGEVSMATPIYPHCKFSASVVFIFDLFAERLGIFRSISGSLGGLDTIMPMMKNFTSSVWMRKSFLQCVINGDAAKSMVNKMLKKHLKRLEQIGNQVPQMIQANKKLCEELRDNKQSHQKIIELYEPIRNSASAIRGHLAAFGLREACAHCNEELQWKDDASAFLGCGMFASVYKGKMRRHGFEQKVAVKVCRKPLDVENASLVVEEMTLLRKLDHPHIVKFFGTALLKKEDGLRLIFVMERCTESLKDHIFKHRESVPGLSGKTADLRVCRWAKEITAGLHFMHEVGIIHRDLKLENILLSEEDSVRIGDVGVSKEASKVSGTVKGSFSYMAPEVFHSKLYDFKADIYSFGIMLWEMWFGRRAFAEVEALNNQHFFTLVDHGRRPKDIMELKKPPRRWKELMERCWDRDPEKRPTADNCEREMTEICSGWTGH</sequence>
<name>A0AAU9Y0D0_9CNID</name>
<keyword evidence="4 8" id="KW-0547">Nucleotide-binding</keyword>
<dbReference type="SUPFAM" id="SSF52540">
    <property type="entry name" value="P-loop containing nucleoside triphosphate hydrolases"/>
    <property type="match status" value="1"/>
</dbReference>
<dbReference type="Gene3D" id="1.10.510.10">
    <property type="entry name" value="Transferase(Phosphotransferase) domain 1"/>
    <property type="match status" value="2"/>
</dbReference>
<keyword evidence="2" id="KW-0723">Serine/threonine-protein kinase</keyword>
<dbReference type="Pfam" id="PF00350">
    <property type="entry name" value="Dynamin_N"/>
    <property type="match status" value="1"/>
</dbReference>
<evidence type="ECO:0000256" key="3">
    <source>
        <dbReference type="ARBA" id="ARBA00022679"/>
    </source>
</evidence>
<dbReference type="InterPro" id="IPR020635">
    <property type="entry name" value="Tyr_kinase_cat_dom"/>
</dbReference>
<evidence type="ECO:0000256" key="4">
    <source>
        <dbReference type="ARBA" id="ARBA00022741"/>
    </source>
</evidence>
<dbReference type="PRINTS" id="PR00109">
    <property type="entry name" value="TYRKINASE"/>
</dbReference>
<feature type="transmembrane region" description="Helical" evidence="9">
    <location>
        <begin position="13"/>
        <end position="30"/>
    </location>
</feature>
<evidence type="ECO:0000259" key="10">
    <source>
        <dbReference type="PROSITE" id="PS50011"/>
    </source>
</evidence>
<feature type="binding site" evidence="8">
    <location>
        <position position="123"/>
    </location>
    <ligand>
        <name>ATP</name>
        <dbReference type="ChEBI" id="CHEBI:30616"/>
    </ligand>
</feature>
<dbReference type="InterPro" id="IPR008266">
    <property type="entry name" value="Tyr_kinase_AS"/>
</dbReference>
<keyword evidence="9" id="KW-0812">Transmembrane</keyword>
<dbReference type="InterPro" id="IPR045063">
    <property type="entry name" value="Dynamin_N"/>
</dbReference>
<keyword evidence="9" id="KW-0472">Membrane</keyword>
<evidence type="ECO:0000256" key="8">
    <source>
        <dbReference type="PROSITE-ProRule" id="PRU10141"/>
    </source>
</evidence>
<keyword evidence="5" id="KW-0418">Kinase</keyword>
<reference evidence="11 12" key="1">
    <citation type="submission" date="2022-05" db="EMBL/GenBank/DDBJ databases">
        <authorList>
            <consortium name="Genoscope - CEA"/>
            <person name="William W."/>
        </authorList>
    </citation>
    <scope>NUCLEOTIDE SEQUENCE [LARGE SCALE GENOMIC DNA]</scope>
</reference>
<protein>
    <recommendedName>
        <fullName evidence="10">Protein kinase domain-containing protein</fullName>
    </recommendedName>
</protein>
<comment type="similarity">
    <text evidence="1">Belongs to the protein kinase superfamily. TKL Ser/Thr protein kinase family. ROCO subfamily.</text>
</comment>
<dbReference type="FunFam" id="1.10.510.10:FF:000554">
    <property type="entry name" value="Predicted protein"/>
    <property type="match status" value="1"/>
</dbReference>
<feature type="binding site" evidence="8">
    <location>
        <position position="1131"/>
    </location>
    <ligand>
        <name>ATP</name>
        <dbReference type="ChEBI" id="CHEBI:30616"/>
    </ligand>
</feature>
<evidence type="ECO:0000256" key="5">
    <source>
        <dbReference type="ARBA" id="ARBA00022777"/>
    </source>
</evidence>
<dbReference type="SMART" id="SM00219">
    <property type="entry name" value="TyrKc"/>
    <property type="match status" value="2"/>
</dbReference>